<dbReference type="InterPro" id="IPR006675">
    <property type="entry name" value="HDIG_dom"/>
</dbReference>
<keyword evidence="4" id="KW-1185">Reference proteome</keyword>
<dbReference type="PANTHER" id="PTHR36442">
    <property type="entry name" value="CYCLIC-DI-AMP PHOSPHODIESTERASE PGPH"/>
    <property type="match status" value="1"/>
</dbReference>
<comment type="caution">
    <text evidence="3">The sequence shown here is derived from an EMBL/GenBank/DDBJ whole genome shotgun (WGS) entry which is preliminary data.</text>
</comment>
<dbReference type="AlphaFoldDB" id="A0AAW9Q4R9"/>
<sequence length="813" mass="89157">MGIIPKPIKKLVCCPPQQWLGRAVMGLTFVCLTSTLSFRFYAEPKLTEGTFVDSDIRATKTIDAIDAEATRLAKERVKQQVIVYRLSNEANDEITKHLEEILKVGDQIRQIMGAFPYLPNSSLNPEVQLYLRSISDAEWQAIKSSSNPTINLPNINWNALQPALNQSETFNFAVFELQHQKSVVSAKAYQDLIDRIEQARQAYKLAKAKLLEGPDMFRDRLLDLTNTEWELDKLNIRSAISSLLSAGIVSGLPEEVVKYRIENLRELSLDPVRRRLAIALLTKVIKPNLIVDEAATAEKVAKAMSSVEPKMVRLQAGEVIVKAGEKITAREFMFLDELGLTQRRTNLVGIAGIAVGTALAMLILALVLKHGSSWLNVRLKLKDLLVIAIVGNSAALAGIFLTSSTLAFFPLASMGLMLGSFYGSRLATLVTALLSGLIAVGISANFITYCPILVGALLAAIITNRPYTRSHLAAAGIIVAVAQAAVFIAIAVTVGSISPFVLVATALQYGASGLIAAIVALGAIPYLEQISYTLTPFRLAELANLDRPLLRRLVTEAPGTFQHTLFVANLAEAAARELGADTTLVRTGTLYHDIGKTLRPEYFIENQMGQTNPHDLLDDPWRSAQMIKEHVSGGIKLAQKYHLPEILQAFIPEHQGTIAIYYFYCKARERSPEISEAEFRYEGPIPQSRETGIVMLADACEAALRSLGNDTTLEKGSEMLMRIFQSRWDDGQLRDSGLTPADMERIAPVFIKIWQERNHGRIKYPALAKKLDPSGSAMPDQACNSCNGQTEIAGILVPIQTVPIPKTTVGSQS</sequence>
<dbReference type="InterPro" id="IPR011621">
    <property type="entry name" value="Metal-dep_PHydrolase_7TM_intra"/>
</dbReference>
<dbReference type="EMBL" id="JAZBJZ010000054">
    <property type="protein sequence ID" value="MEE3717838.1"/>
    <property type="molecule type" value="Genomic_DNA"/>
</dbReference>
<reference evidence="3" key="1">
    <citation type="submission" date="2024-01" db="EMBL/GenBank/DDBJ databases">
        <title>Bank of Algae and Cyanobacteria of the Azores (BACA) strain genomes.</title>
        <authorList>
            <person name="Luz R."/>
            <person name="Cordeiro R."/>
            <person name="Fonseca A."/>
            <person name="Goncalves V."/>
        </authorList>
    </citation>
    <scope>NUCLEOTIDE SEQUENCE</scope>
    <source>
        <strain evidence="3">BACA0141</strain>
    </source>
</reference>
<feature type="transmembrane region" description="Helical" evidence="1">
    <location>
        <begin position="472"/>
        <end position="494"/>
    </location>
</feature>
<dbReference type="SMART" id="SM00471">
    <property type="entry name" value="HDc"/>
    <property type="match status" value="1"/>
</dbReference>
<dbReference type="NCBIfam" id="TIGR00277">
    <property type="entry name" value="HDIG"/>
    <property type="match status" value="1"/>
</dbReference>
<dbReference type="InterPro" id="IPR006674">
    <property type="entry name" value="HD_domain"/>
</dbReference>
<dbReference type="InterPro" id="IPR003607">
    <property type="entry name" value="HD/PDEase_dom"/>
</dbReference>
<dbReference type="Gene3D" id="1.10.3210.10">
    <property type="entry name" value="Hypothetical protein af1432"/>
    <property type="match status" value="1"/>
</dbReference>
<dbReference type="PROSITE" id="PS51831">
    <property type="entry name" value="HD"/>
    <property type="match status" value="1"/>
</dbReference>
<name>A0AAW9Q4R9_9CYAN</name>
<dbReference type="SUPFAM" id="SSF109604">
    <property type="entry name" value="HD-domain/PDEase-like"/>
    <property type="match status" value="1"/>
</dbReference>
<dbReference type="Pfam" id="PF07697">
    <property type="entry name" value="7TMR-HDED"/>
    <property type="match status" value="1"/>
</dbReference>
<keyword evidence="1" id="KW-0812">Transmembrane</keyword>
<organism evidence="3 4">
    <name type="scientific">Tumidithrix elongata BACA0141</name>
    <dbReference type="NCBI Taxonomy" id="2716417"/>
    <lineage>
        <taxon>Bacteria</taxon>
        <taxon>Bacillati</taxon>
        <taxon>Cyanobacteriota</taxon>
        <taxon>Cyanophyceae</taxon>
        <taxon>Pseudanabaenales</taxon>
        <taxon>Pseudanabaenaceae</taxon>
        <taxon>Tumidithrix</taxon>
        <taxon>Tumidithrix elongata</taxon>
    </lineage>
</organism>
<keyword evidence="1" id="KW-0472">Membrane</keyword>
<dbReference type="CDD" id="cd00077">
    <property type="entry name" value="HDc"/>
    <property type="match status" value="1"/>
</dbReference>
<keyword evidence="1" id="KW-1133">Transmembrane helix</keyword>
<gene>
    <name evidence="3" type="ORF">V2H45_13935</name>
</gene>
<dbReference type="InterPro" id="IPR011624">
    <property type="entry name" value="Metal-dep_PHydrolase_7TM_extra"/>
</dbReference>
<evidence type="ECO:0000313" key="4">
    <source>
        <dbReference type="Proteomes" id="UP001333818"/>
    </source>
</evidence>
<feature type="transmembrane region" description="Helical" evidence="1">
    <location>
        <begin position="506"/>
        <end position="527"/>
    </location>
</feature>
<protein>
    <submittedName>
        <fullName evidence="3">HDIG domain-containing metalloprotein</fullName>
    </submittedName>
</protein>
<evidence type="ECO:0000256" key="1">
    <source>
        <dbReference type="SAM" id="Phobius"/>
    </source>
</evidence>
<feature type="domain" description="HD" evidence="2">
    <location>
        <begin position="560"/>
        <end position="703"/>
    </location>
</feature>
<dbReference type="PANTHER" id="PTHR36442:SF1">
    <property type="entry name" value="CYCLIC-DI-AMP PHOSPHODIESTERASE PGPH"/>
    <property type="match status" value="1"/>
</dbReference>
<dbReference type="InterPro" id="IPR052722">
    <property type="entry name" value="PgpH_phosphodiesterase"/>
</dbReference>
<dbReference type="Pfam" id="PF07698">
    <property type="entry name" value="7TM-7TMR_HD"/>
    <property type="match status" value="1"/>
</dbReference>
<proteinExistence type="predicted"/>
<accession>A0AAW9Q4R9</accession>
<dbReference type="Proteomes" id="UP001333818">
    <property type="component" value="Unassembled WGS sequence"/>
</dbReference>
<evidence type="ECO:0000313" key="3">
    <source>
        <dbReference type="EMBL" id="MEE3717838.1"/>
    </source>
</evidence>
<dbReference type="RefSeq" id="WP_330484269.1">
    <property type="nucleotide sequence ID" value="NZ_JAZBJZ010000054.1"/>
</dbReference>
<dbReference type="Pfam" id="PF01966">
    <property type="entry name" value="HD"/>
    <property type="match status" value="1"/>
</dbReference>
<feature type="transmembrane region" description="Helical" evidence="1">
    <location>
        <begin position="384"/>
        <end position="409"/>
    </location>
</feature>
<evidence type="ECO:0000259" key="2">
    <source>
        <dbReference type="PROSITE" id="PS51831"/>
    </source>
</evidence>
<feature type="transmembrane region" description="Helical" evidence="1">
    <location>
        <begin position="347"/>
        <end position="368"/>
    </location>
</feature>
<feature type="transmembrane region" description="Helical" evidence="1">
    <location>
        <begin position="429"/>
        <end position="460"/>
    </location>
</feature>